<dbReference type="InterPro" id="IPR003661">
    <property type="entry name" value="HisK_dim/P_dom"/>
</dbReference>
<reference evidence="10 11" key="1">
    <citation type="submission" date="2023-01" db="EMBL/GenBank/DDBJ databases">
        <title>Novel diversity within Roseofilum (Cyanobacteria; Desertifilaceae) from marine benthic mats with descriptions of four novel species.</title>
        <authorList>
            <person name="Wang Y."/>
            <person name="Berthold D.E."/>
            <person name="Hu J."/>
            <person name="Lefler F.W."/>
            <person name="Laughinghouse H.D. IV."/>
        </authorList>
    </citation>
    <scope>NUCLEOTIDE SEQUENCE [LARGE SCALE GENOMIC DNA]</scope>
    <source>
        <strain evidence="10 11">BLCC-M143</strain>
    </source>
</reference>
<dbReference type="SMART" id="SM00387">
    <property type="entry name" value="HATPase_c"/>
    <property type="match status" value="1"/>
</dbReference>
<dbReference type="PANTHER" id="PTHR45339:SF1">
    <property type="entry name" value="HYBRID SIGNAL TRANSDUCTION HISTIDINE KINASE J"/>
    <property type="match status" value="1"/>
</dbReference>
<comment type="catalytic activity">
    <reaction evidence="1">
        <text>ATP + protein L-histidine = ADP + protein N-phospho-L-histidine.</text>
        <dbReference type="EC" id="2.7.13.3"/>
    </reaction>
</comment>
<dbReference type="CDD" id="cd16922">
    <property type="entry name" value="HATPase_EvgS-ArcB-TorS-like"/>
    <property type="match status" value="1"/>
</dbReference>
<feature type="domain" description="Histidine kinase" evidence="8">
    <location>
        <begin position="172"/>
        <end position="394"/>
    </location>
</feature>
<dbReference type="Gene3D" id="1.10.287.130">
    <property type="match status" value="1"/>
</dbReference>
<dbReference type="Pfam" id="PF00072">
    <property type="entry name" value="Response_reg"/>
    <property type="match status" value="2"/>
</dbReference>
<evidence type="ECO:0000256" key="6">
    <source>
        <dbReference type="PROSITE-ProRule" id="PRU00169"/>
    </source>
</evidence>
<feature type="coiled-coil region" evidence="7">
    <location>
        <begin position="124"/>
        <end position="165"/>
    </location>
</feature>
<dbReference type="SMART" id="SM00388">
    <property type="entry name" value="HisKA"/>
    <property type="match status" value="1"/>
</dbReference>
<sequence length="634" mass="71158">MSVISNTKIHKGNILIIDDQLDNLQVLSKTLLEAGYNVRGAVKGEMALRAAKAVNLDLILLDIKMPDMSGYEICQILKRDRQTQNIPVVFLSALDEAIDKVKGFHVGGVDYITKPFQVEEVLARIEHQLTIRRLQQQLEEKNQTLQQEIQERKRAEETAAAASKAKSEFLANMSHELRTPLNSILGFTQVMLRDRLINLEQREYLGIINRSGEHLLDLIDDILDLSKIEAGIIKLNEKDLDLYALLHGLEDLFQIRAESRKNILEFNIDSQVPQYIQTDEQKLRSCLINLLGNAIKFTEGGTVTVTVNLALTKTSEEQNIQFQVADTGPGISVEEQANVFQAFVQTETGIKSAQGTGLGLSITQQFVQLMGGEISVNSDVGAGTTFLFYIPLKLGTESVLSVSDSPNVVSLQPGQESYRILIADDTPENRKLLTKLLETVGFQVTQATHGEEAIALWESCNPHLVFMDTRMPGIDGIQATRAIRERESATGQDRTPIIALTASAFEERRAEILGAGSDSFLCKPFKSMMIFNTLSQYLNVTYIYEESEPFVRRSRQSPARSDEFWQEHFETMPISWVEGLYQAAREVNEEQVKALLESMPVVNPTLLDALLSLFDNFRLDIIMRVTEEHLERSP</sequence>
<evidence type="ECO:0000259" key="8">
    <source>
        <dbReference type="PROSITE" id="PS50109"/>
    </source>
</evidence>
<dbReference type="SMART" id="SM00448">
    <property type="entry name" value="REC"/>
    <property type="match status" value="2"/>
</dbReference>
<feature type="modified residue" description="4-aspartylphosphate" evidence="6">
    <location>
        <position position="62"/>
    </location>
</feature>
<dbReference type="RefSeq" id="WP_283759389.1">
    <property type="nucleotide sequence ID" value="NZ_JAQOSQ010000019.1"/>
</dbReference>
<dbReference type="Pfam" id="PF00512">
    <property type="entry name" value="HisKA"/>
    <property type="match status" value="1"/>
</dbReference>
<dbReference type="CDD" id="cd00082">
    <property type="entry name" value="HisKA"/>
    <property type="match status" value="1"/>
</dbReference>
<dbReference type="CDD" id="cd17546">
    <property type="entry name" value="REC_hyHK_CKI1_RcsC-like"/>
    <property type="match status" value="1"/>
</dbReference>
<comment type="caution">
    <text evidence="10">The sequence shown here is derived from an EMBL/GenBank/DDBJ whole genome shotgun (WGS) entry which is preliminary data.</text>
</comment>
<dbReference type="InterPro" id="IPR036097">
    <property type="entry name" value="HisK_dim/P_sf"/>
</dbReference>
<organism evidence="10 11">
    <name type="scientific">Roseofilum casamattae BLCC-M143</name>
    <dbReference type="NCBI Taxonomy" id="3022442"/>
    <lineage>
        <taxon>Bacteria</taxon>
        <taxon>Bacillati</taxon>
        <taxon>Cyanobacteriota</taxon>
        <taxon>Cyanophyceae</taxon>
        <taxon>Desertifilales</taxon>
        <taxon>Desertifilaceae</taxon>
        <taxon>Roseofilum</taxon>
        <taxon>Roseofilum casamattae</taxon>
    </lineage>
</organism>
<dbReference type="InterPro" id="IPR011006">
    <property type="entry name" value="CheY-like_superfamily"/>
</dbReference>
<feature type="domain" description="Response regulatory" evidence="9">
    <location>
        <begin position="13"/>
        <end position="129"/>
    </location>
</feature>
<dbReference type="InterPro" id="IPR001789">
    <property type="entry name" value="Sig_transdc_resp-reg_receiver"/>
</dbReference>
<dbReference type="Pfam" id="PF02518">
    <property type="entry name" value="HATPase_c"/>
    <property type="match status" value="1"/>
</dbReference>
<proteinExistence type="predicted"/>
<dbReference type="PANTHER" id="PTHR45339">
    <property type="entry name" value="HYBRID SIGNAL TRANSDUCTION HISTIDINE KINASE J"/>
    <property type="match status" value="1"/>
</dbReference>
<dbReference type="PROSITE" id="PS50109">
    <property type="entry name" value="HIS_KIN"/>
    <property type="match status" value="1"/>
</dbReference>
<dbReference type="InterPro" id="IPR005467">
    <property type="entry name" value="His_kinase_dom"/>
</dbReference>
<feature type="domain" description="Response regulatory" evidence="9">
    <location>
        <begin position="419"/>
        <end position="538"/>
    </location>
</feature>
<keyword evidence="3 6" id="KW-0597">Phosphoprotein</keyword>
<name>A0ABT7BZV4_9CYAN</name>
<evidence type="ECO:0000256" key="5">
    <source>
        <dbReference type="ARBA" id="ARBA00023012"/>
    </source>
</evidence>
<dbReference type="InterPro" id="IPR036890">
    <property type="entry name" value="HATPase_C_sf"/>
</dbReference>
<evidence type="ECO:0000256" key="2">
    <source>
        <dbReference type="ARBA" id="ARBA00012438"/>
    </source>
</evidence>
<dbReference type="SUPFAM" id="SSF47384">
    <property type="entry name" value="Homodimeric domain of signal transducing histidine kinase"/>
    <property type="match status" value="1"/>
</dbReference>
<keyword evidence="4" id="KW-0418">Kinase</keyword>
<evidence type="ECO:0000259" key="9">
    <source>
        <dbReference type="PROSITE" id="PS50110"/>
    </source>
</evidence>
<keyword evidence="4" id="KW-0808">Transferase</keyword>
<dbReference type="Gene3D" id="3.30.565.10">
    <property type="entry name" value="Histidine kinase-like ATPase, C-terminal domain"/>
    <property type="match status" value="1"/>
</dbReference>
<dbReference type="EC" id="2.7.13.3" evidence="2"/>
<keyword evidence="5" id="KW-0902">Two-component regulatory system</keyword>
<dbReference type="EMBL" id="JAQOSQ010000019">
    <property type="protein sequence ID" value="MDJ1184734.1"/>
    <property type="molecule type" value="Genomic_DNA"/>
</dbReference>
<feature type="modified residue" description="4-aspartylphosphate" evidence="6">
    <location>
        <position position="468"/>
    </location>
</feature>
<dbReference type="InterPro" id="IPR004358">
    <property type="entry name" value="Sig_transdc_His_kin-like_C"/>
</dbReference>
<dbReference type="PROSITE" id="PS50110">
    <property type="entry name" value="RESPONSE_REGULATORY"/>
    <property type="match status" value="2"/>
</dbReference>
<gene>
    <name evidence="10" type="ORF">PMH09_16215</name>
</gene>
<evidence type="ECO:0000256" key="7">
    <source>
        <dbReference type="SAM" id="Coils"/>
    </source>
</evidence>
<dbReference type="SUPFAM" id="SSF55874">
    <property type="entry name" value="ATPase domain of HSP90 chaperone/DNA topoisomerase II/histidine kinase"/>
    <property type="match status" value="1"/>
</dbReference>
<dbReference type="Gene3D" id="6.10.250.690">
    <property type="match status" value="1"/>
</dbReference>
<keyword evidence="11" id="KW-1185">Reference proteome</keyword>
<dbReference type="Gene3D" id="3.40.50.2300">
    <property type="match status" value="2"/>
</dbReference>
<dbReference type="InterPro" id="IPR003594">
    <property type="entry name" value="HATPase_dom"/>
</dbReference>
<protein>
    <recommendedName>
        <fullName evidence="2">histidine kinase</fullName>
        <ecNumber evidence="2">2.7.13.3</ecNumber>
    </recommendedName>
</protein>
<dbReference type="SUPFAM" id="SSF52172">
    <property type="entry name" value="CheY-like"/>
    <property type="match status" value="2"/>
</dbReference>
<accession>A0ABT7BZV4</accession>
<keyword evidence="7" id="KW-0175">Coiled coil</keyword>
<dbReference type="Proteomes" id="UP001232992">
    <property type="component" value="Unassembled WGS sequence"/>
</dbReference>
<evidence type="ECO:0000256" key="3">
    <source>
        <dbReference type="ARBA" id="ARBA00022553"/>
    </source>
</evidence>
<dbReference type="CDD" id="cd19920">
    <property type="entry name" value="REC_PA4781-like"/>
    <property type="match status" value="1"/>
</dbReference>
<evidence type="ECO:0000256" key="4">
    <source>
        <dbReference type="ARBA" id="ARBA00022777"/>
    </source>
</evidence>
<evidence type="ECO:0000256" key="1">
    <source>
        <dbReference type="ARBA" id="ARBA00000085"/>
    </source>
</evidence>
<evidence type="ECO:0000313" key="11">
    <source>
        <dbReference type="Proteomes" id="UP001232992"/>
    </source>
</evidence>
<evidence type="ECO:0000313" key="10">
    <source>
        <dbReference type="EMBL" id="MDJ1184734.1"/>
    </source>
</evidence>
<dbReference type="PRINTS" id="PR00344">
    <property type="entry name" value="BCTRLSENSOR"/>
</dbReference>